<name>A0A368PWZ8_SETIT</name>
<sequence length="174" mass="19342">ASIIPFLITTRYIWIVGKGGIRSSRPRFSLENGAQSLSSSTVDLGLCRRGCQCQLLLRSSTCPLLRLLSHSSFRSGCCSGSSKHKTTGPEVLVSRSSKHKTTGPEVLVSWILLFLVVHRAFEEYWCQGAHMYFSWILHVPNSAANLRVCFNSAIQGIHSISYKLSRFCSLSFTI</sequence>
<accession>A0A368PWZ8</accession>
<reference evidence="1" key="2">
    <citation type="submission" date="2015-07" db="EMBL/GenBank/DDBJ databases">
        <authorList>
            <person name="Noorani M."/>
        </authorList>
    </citation>
    <scope>NUCLEOTIDE SEQUENCE</scope>
    <source>
        <strain evidence="1">Yugu1</strain>
    </source>
</reference>
<gene>
    <name evidence="1" type="ORF">SETIT_2G087000v2</name>
</gene>
<dbReference type="AlphaFoldDB" id="A0A368PWZ8"/>
<organism evidence="1">
    <name type="scientific">Setaria italica</name>
    <name type="common">Foxtail millet</name>
    <name type="synonym">Panicum italicum</name>
    <dbReference type="NCBI Taxonomy" id="4555"/>
    <lineage>
        <taxon>Eukaryota</taxon>
        <taxon>Viridiplantae</taxon>
        <taxon>Streptophyta</taxon>
        <taxon>Embryophyta</taxon>
        <taxon>Tracheophyta</taxon>
        <taxon>Spermatophyta</taxon>
        <taxon>Magnoliopsida</taxon>
        <taxon>Liliopsida</taxon>
        <taxon>Poales</taxon>
        <taxon>Poaceae</taxon>
        <taxon>PACMAD clade</taxon>
        <taxon>Panicoideae</taxon>
        <taxon>Panicodae</taxon>
        <taxon>Paniceae</taxon>
        <taxon>Cenchrinae</taxon>
        <taxon>Setaria</taxon>
    </lineage>
</organism>
<dbReference type="EMBL" id="CM003529">
    <property type="protein sequence ID" value="RCV10123.1"/>
    <property type="molecule type" value="Genomic_DNA"/>
</dbReference>
<feature type="non-terminal residue" evidence="1">
    <location>
        <position position="1"/>
    </location>
</feature>
<protein>
    <submittedName>
        <fullName evidence="1">Uncharacterized protein</fullName>
    </submittedName>
</protein>
<evidence type="ECO:0000313" key="1">
    <source>
        <dbReference type="EMBL" id="RCV10123.1"/>
    </source>
</evidence>
<proteinExistence type="predicted"/>
<reference evidence="1" key="1">
    <citation type="journal article" date="2012" name="Nat. Biotechnol.">
        <title>Reference genome sequence of the model plant Setaria.</title>
        <authorList>
            <person name="Bennetzen J.L."/>
            <person name="Schmutz J."/>
            <person name="Wang H."/>
            <person name="Percifield R."/>
            <person name="Hawkins J."/>
            <person name="Pontaroli A.C."/>
            <person name="Estep M."/>
            <person name="Feng L."/>
            <person name="Vaughn J.N."/>
            <person name="Grimwood J."/>
            <person name="Jenkins J."/>
            <person name="Barry K."/>
            <person name="Lindquist E."/>
            <person name="Hellsten U."/>
            <person name="Deshpande S."/>
            <person name="Wang X."/>
            <person name="Wu X."/>
            <person name="Mitros T."/>
            <person name="Triplett J."/>
            <person name="Yang X."/>
            <person name="Ye C.Y."/>
            <person name="Mauro-Herrera M."/>
            <person name="Wang L."/>
            <person name="Li P."/>
            <person name="Sharma M."/>
            <person name="Sharma R."/>
            <person name="Ronald P.C."/>
            <person name="Panaud O."/>
            <person name="Kellogg E.A."/>
            <person name="Brutnell T.P."/>
            <person name="Doust A.N."/>
            <person name="Tuskan G.A."/>
            <person name="Rokhsar D."/>
            <person name="Devos K.M."/>
        </authorList>
    </citation>
    <scope>NUCLEOTIDE SEQUENCE [LARGE SCALE GENOMIC DNA]</scope>
    <source>
        <strain evidence="1">Yugu1</strain>
    </source>
</reference>